<keyword evidence="4" id="KW-0963">Cytoplasm</keyword>
<evidence type="ECO:0000256" key="6">
    <source>
        <dbReference type="ARBA" id="ARBA00022794"/>
    </source>
</evidence>
<dbReference type="GeneTree" id="ENSGT00390000009631"/>
<dbReference type="GO" id="GO:0060271">
    <property type="term" value="P:cilium assembly"/>
    <property type="evidence" value="ECO:0007669"/>
    <property type="project" value="Ensembl"/>
</dbReference>
<dbReference type="GO" id="GO:0005814">
    <property type="term" value="C:centriole"/>
    <property type="evidence" value="ECO:0007669"/>
    <property type="project" value="UniProtKB-SubCell"/>
</dbReference>
<keyword evidence="12" id="KW-1185">Reference proteome</keyword>
<sequence>MVQANLPTAEELMQPIRPDFGFTQLSSQHPVIGDSTGILQGCRISTSAEGLLRGAAGESTEGPPLGTGDWTGDEKHRNIMEEVKLLMQCQDGYLAPPPPQLCKKKTKQVPGHFSVQGCRRASSFTSQKKSSVPQVKNKRALPGSHSQANVGNLADRHAELGLTVSDDLVSSVQSSATSLQQRVQQREHEACGGAQDSDARYSRQSNTAPPSCSGKEMGAANAQDCPLVDKPAHKQKQFKTREEDLILAHKREVLVLKQKNYVLQTKLHYLEEVSKKVGWSIGKSSDPITNEKLKLIEKELKEQETLIQGYHQENAKLYHQVKALKSQSKENEEAMFMVNQRLQVELAMAREEIKRSCMQRTAGNDFEQNMAIADQVQALQESEARLTEEIRRLKQEKQTLEVDVGMVRKEMDSGDKNFDIKMLEEQHKVEIQALNRRLQWYTENQEMLDREVGQLRATTEETHRLKEQVDKQKYVVGKKNSQEQKKVKERMGDAKRILDLEKQVKKMEDILRRKNPNSLPALISAAASAAGSRSTEQAGTVSFLECRVHRLEEELETKDEEAKQSLRAMEKQYHKIKIQYEQHISELEDQLRKKGLNDQAGTCKDWESKAQALEQELQSLRETHKKQISALRAEVDALQDQVKQSGCREQTPKKSPSKHDHQAEMAKGLRIKSLTQELAAKIKTVQDLTRTMERLQRERRSLLSVSAANAHSKESKKPVSAARESSTEAQTFPVTLNEKSYPPLTFSGSHISEVLQANDHLKACLQHMELKNEQERVAKCQVEKDLHRVREDAAEQLSLLKTECQREQESLIAQHALEHSSSKVAELTNQLSTQEIIIRHLQDQVKELQGCKEALAVSHIREEILQKEMEKLLKELKEAKEMHTPRLKHFTSLETKIKNMERRHSERERELQQVIAKTLLVAEEQQQQEVEAWQKLAQGKTRELENFRTELDSILDVLRELQRQGVVIPVNGAVHLT</sequence>
<keyword evidence="5" id="KW-0493">Microtubule</keyword>
<evidence type="ECO:0000256" key="7">
    <source>
        <dbReference type="ARBA" id="ARBA00023054"/>
    </source>
</evidence>
<accession>A0A3B3QIP1</accession>
<comment type="similarity">
    <text evidence="2">Belongs to the CEP162 family.</text>
</comment>
<feature type="region of interest" description="Disordered" evidence="10">
    <location>
        <begin position="118"/>
        <end position="150"/>
    </location>
</feature>
<keyword evidence="6" id="KW-0970">Cilium biogenesis/degradation</keyword>
<dbReference type="STRING" id="1676925.ENSPKIP00000005983"/>
<dbReference type="Proteomes" id="UP000261540">
    <property type="component" value="Unplaced"/>
</dbReference>
<feature type="coiled-coil region" evidence="9">
    <location>
        <begin position="790"/>
        <end position="964"/>
    </location>
</feature>
<evidence type="ECO:0000256" key="10">
    <source>
        <dbReference type="SAM" id="MobiDB-lite"/>
    </source>
</evidence>
<keyword evidence="8" id="KW-0206">Cytoskeleton</keyword>
<feature type="region of interest" description="Disordered" evidence="10">
    <location>
        <begin position="175"/>
        <end position="219"/>
    </location>
</feature>
<feature type="coiled-coil region" evidence="9">
    <location>
        <begin position="339"/>
        <end position="451"/>
    </location>
</feature>
<dbReference type="GO" id="GO:0001947">
    <property type="term" value="P:heart looping"/>
    <property type="evidence" value="ECO:0007669"/>
    <property type="project" value="Ensembl"/>
</dbReference>
<evidence type="ECO:0000256" key="3">
    <source>
        <dbReference type="ARBA" id="ARBA00021406"/>
    </source>
</evidence>
<evidence type="ECO:0000256" key="5">
    <source>
        <dbReference type="ARBA" id="ARBA00022701"/>
    </source>
</evidence>
<dbReference type="GO" id="GO:0005654">
    <property type="term" value="C:nucleoplasm"/>
    <property type="evidence" value="ECO:0007669"/>
    <property type="project" value="TreeGrafter"/>
</dbReference>
<organism evidence="11 12">
    <name type="scientific">Paramormyrops kingsleyae</name>
    <dbReference type="NCBI Taxonomy" id="1676925"/>
    <lineage>
        <taxon>Eukaryota</taxon>
        <taxon>Metazoa</taxon>
        <taxon>Chordata</taxon>
        <taxon>Craniata</taxon>
        <taxon>Vertebrata</taxon>
        <taxon>Euteleostomi</taxon>
        <taxon>Actinopterygii</taxon>
        <taxon>Neopterygii</taxon>
        <taxon>Teleostei</taxon>
        <taxon>Osteoglossocephala</taxon>
        <taxon>Osteoglossomorpha</taxon>
        <taxon>Osteoglossiformes</taxon>
        <taxon>Mormyridae</taxon>
        <taxon>Paramormyrops</taxon>
    </lineage>
</organism>
<dbReference type="GO" id="GO:0034451">
    <property type="term" value="C:centriolar satellite"/>
    <property type="evidence" value="ECO:0007669"/>
    <property type="project" value="TreeGrafter"/>
</dbReference>
<feature type="compositionally biased region" description="Polar residues" evidence="10">
    <location>
        <begin position="122"/>
        <end position="134"/>
    </location>
</feature>
<dbReference type="PANTHER" id="PTHR34031">
    <property type="entry name" value="CENTROSOMAL PROTEIN OF 162 KDA"/>
    <property type="match status" value="1"/>
</dbReference>
<feature type="compositionally biased region" description="Polar residues" evidence="10">
    <location>
        <begin position="723"/>
        <end position="732"/>
    </location>
</feature>
<evidence type="ECO:0000313" key="11">
    <source>
        <dbReference type="Ensembl" id="ENSPKIP00000005983.1"/>
    </source>
</evidence>
<dbReference type="AlphaFoldDB" id="A0A3B3QIP1"/>
<feature type="region of interest" description="Disordered" evidence="10">
    <location>
        <begin position="703"/>
        <end position="732"/>
    </location>
</feature>
<evidence type="ECO:0000313" key="12">
    <source>
        <dbReference type="Proteomes" id="UP000261540"/>
    </source>
</evidence>
<evidence type="ECO:0000256" key="9">
    <source>
        <dbReference type="SAM" id="Coils"/>
    </source>
</evidence>
<dbReference type="Ensembl" id="ENSPKIT00000030000.1">
    <property type="protein sequence ID" value="ENSPKIP00000005983.1"/>
    <property type="gene ID" value="ENSPKIG00000022444.1"/>
</dbReference>
<evidence type="ECO:0000256" key="4">
    <source>
        <dbReference type="ARBA" id="ARBA00022490"/>
    </source>
</evidence>
<comment type="subcellular location">
    <subcellularLocation>
        <location evidence="1">Cytoplasm</location>
        <location evidence="1">Cytoskeleton</location>
        <location evidence="1">Microtubule organizing center</location>
        <location evidence="1">Centrosome</location>
        <location evidence="1">Centriole</location>
    </subcellularLocation>
</comment>
<evidence type="ECO:0000256" key="1">
    <source>
        <dbReference type="ARBA" id="ARBA00004114"/>
    </source>
</evidence>
<name>A0A3B3QIP1_9TELE</name>
<evidence type="ECO:0000256" key="2">
    <source>
        <dbReference type="ARBA" id="ARBA00009485"/>
    </source>
</evidence>
<protein>
    <recommendedName>
        <fullName evidence="3">Centrosomal protein of 162 kDa</fullName>
    </recommendedName>
</protein>
<keyword evidence="7 9" id="KW-0175">Coiled coil</keyword>
<reference evidence="11" key="1">
    <citation type="submission" date="2025-08" db="UniProtKB">
        <authorList>
            <consortium name="Ensembl"/>
        </authorList>
    </citation>
    <scope>IDENTIFICATION</scope>
</reference>
<feature type="region of interest" description="Disordered" evidence="10">
    <location>
        <begin position="641"/>
        <end position="664"/>
    </location>
</feature>
<proteinExistence type="inferred from homology"/>
<evidence type="ECO:0000256" key="8">
    <source>
        <dbReference type="ARBA" id="ARBA00023212"/>
    </source>
</evidence>
<dbReference type="PANTHER" id="PTHR34031:SF1">
    <property type="entry name" value="CENTROSOMAL PROTEIN OF 162 KDA"/>
    <property type="match status" value="1"/>
</dbReference>
<dbReference type="GO" id="GO:0005879">
    <property type="term" value="C:axonemal microtubule"/>
    <property type="evidence" value="ECO:0007669"/>
    <property type="project" value="TreeGrafter"/>
</dbReference>
<dbReference type="InterPro" id="IPR038774">
    <property type="entry name" value="CEP162-like"/>
</dbReference>
<reference evidence="11" key="2">
    <citation type="submission" date="2025-09" db="UniProtKB">
        <authorList>
            <consortium name="Ensembl"/>
        </authorList>
    </citation>
    <scope>IDENTIFICATION</scope>
</reference>